<dbReference type="InParanoid" id="E0VKZ6"/>
<dbReference type="KEGG" id="phu:Phum_PHUM276140"/>
<dbReference type="EMBL" id="AAZO01003199">
    <property type="status" value="NOT_ANNOTATED_CDS"/>
    <property type="molecule type" value="Genomic_DNA"/>
</dbReference>
<dbReference type="CTD" id="8238999"/>
<keyword evidence="5" id="KW-1185">Reference proteome</keyword>
<reference evidence="3" key="2">
    <citation type="submission" date="2007-04" db="EMBL/GenBank/DDBJ databases">
        <title>The genome of the human body louse.</title>
        <authorList>
            <consortium name="The Human Body Louse Genome Consortium"/>
            <person name="Kirkness E."/>
            <person name="Walenz B."/>
            <person name="Hass B."/>
            <person name="Bruggner R."/>
            <person name="Strausberg R."/>
        </authorList>
    </citation>
    <scope>NUCLEOTIDE SEQUENCE</scope>
    <source>
        <strain evidence="3">USDA</strain>
    </source>
</reference>
<evidence type="ECO:0000256" key="2">
    <source>
        <dbReference type="SAM" id="SignalP"/>
    </source>
</evidence>
<dbReference type="EnsemblMetazoa" id="PHUM276140-RA">
    <property type="protein sequence ID" value="PHUM276140-PA"/>
    <property type="gene ID" value="PHUM276140"/>
</dbReference>
<reference evidence="4" key="3">
    <citation type="submission" date="2020-05" db="UniProtKB">
        <authorList>
            <consortium name="EnsemblMetazoa"/>
        </authorList>
    </citation>
    <scope>IDENTIFICATION</scope>
    <source>
        <strain evidence="4">USDA</strain>
    </source>
</reference>
<evidence type="ECO:0000256" key="1">
    <source>
        <dbReference type="ARBA" id="ARBA00022729"/>
    </source>
</evidence>
<protein>
    <submittedName>
        <fullName evidence="3 4">Uncharacterized protein</fullName>
    </submittedName>
</protein>
<dbReference type="InterPro" id="IPR018363">
    <property type="entry name" value="CD59_antigen_CS"/>
</dbReference>
<evidence type="ECO:0000313" key="5">
    <source>
        <dbReference type="Proteomes" id="UP000009046"/>
    </source>
</evidence>
<proteinExistence type="predicted"/>
<dbReference type="HOGENOM" id="CLU_2052416_0_0_1"/>
<dbReference type="VEuPathDB" id="VectorBase:PHUM276140"/>
<dbReference type="Proteomes" id="UP000009046">
    <property type="component" value="Unassembled WGS sequence"/>
</dbReference>
<evidence type="ECO:0000313" key="4">
    <source>
        <dbReference type="EnsemblMetazoa" id="PHUM276140-PA"/>
    </source>
</evidence>
<keyword evidence="1 2" id="KW-0732">Signal</keyword>
<dbReference type="RefSeq" id="XP_002426790.1">
    <property type="nucleotide sequence ID" value="XM_002426745.1"/>
</dbReference>
<accession>E0VKZ6</accession>
<gene>
    <name evidence="4" type="primary">8238999</name>
    <name evidence="3" type="ORF">Phum_PHUM276140</name>
</gene>
<sequence>MTWNVVVLMFCLCFPILTQSLECYSCVKVSPPCLCSKSCDKVHPPCSSPFEESHKATCQDDESCVAVTQVHVGKVLNLFGCYNCEEMLREVPGVKCEKCTEDLCNTKAPTSCDMTSGEID</sequence>
<name>E0VKZ6_PEDHC</name>
<dbReference type="PROSITE" id="PS00983">
    <property type="entry name" value="LY6_UPAR"/>
    <property type="match status" value="1"/>
</dbReference>
<dbReference type="GeneID" id="8238999"/>
<organism>
    <name type="scientific">Pediculus humanus subsp. corporis</name>
    <name type="common">Body louse</name>
    <dbReference type="NCBI Taxonomy" id="121224"/>
    <lineage>
        <taxon>Eukaryota</taxon>
        <taxon>Metazoa</taxon>
        <taxon>Ecdysozoa</taxon>
        <taxon>Arthropoda</taxon>
        <taxon>Hexapoda</taxon>
        <taxon>Insecta</taxon>
        <taxon>Pterygota</taxon>
        <taxon>Neoptera</taxon>
        <taxon>Paraneoptera</taxon>
        <taxon>Psocodea</taxon>
        <taxon>Troctomorpha</taxon>
        <taxon>Phthiraptera</taxon>
        <taxon>Anoplura</taxon>
        <taxon>Pediculidae</taxon>
        <taxon>Pediculus</taxon>
    </lineage>
</organism>
<dbReference type="EMBL" id="DS235255">
    <property type="protein sequence ID" value="EEB14052.1"/>
    <property type="molecule type" value="Genomic_DNA"/>
</dbReference>
<reference evidence="3" key="1">
    <citation type="submission" date="2007-04" db="EMBL/GenBank/DDBJ databases">
        <title>Annotation of Pediculus humanus corporis strain USDA.</title>
        <authorList>
            <person name="Kirkness E."/>
            <person name="Hannick L."/>
            <person name="Hass B."/>
            <person name="Bruggner R."/>
            <person name="Lawson D."/>
            <person name="Bidwell S."/>
            <person name="Joardar V."/>
            <person name="Caler E."/>
            <person name="Walenz B."/>
            <person name="Inman J."/>
            <person name="Schobel S."/>
            <person name="Galinsky K."/>
            <person name="Amedeo P."/>
            <person name="Strausberg R."/>
        </authorList>
    </citation>
    <scope>NUCLEOTIDE SEQUENCE</scope>
    <source>
        <strain evidence="3">USDA</strain>
    </source>
</reference>
<feature type="signal peptide" evidence="2">
    <location>
        <begin position="1"/>
        <end position="20"/>
    </location>
</feature>
<evidence type="ECO:0000313" key="3">
    <source>
        <dbReference type="EMBL" id="EEB14052.1"/>
    </source>
</evidence>
<feature type="chain" id="PRO_5014570138" evidence="2">
    <location>
        <begin position="21"/>
        <end position="120"/>
    </location>
</feature>
<dbReference type="AlphaFoldDB" id="E0VKZ6"/>